<dbReference type="AlphaFoldDB" id="A0AAN7HBV8"/>
<organism evidence="1 2">
    <name type="scientific">Achaetomium macrosporum</name>
    <dbReference type="NCBI Taxonomy" id="79813"/>
    <lineage>
        <taxon>Eukaryota</taxon>
        <taxon>Fungi</taxon>
        <taxon>Dikarya</taxon>
        <taxon>Ascomycota</taxon>
        <taxon>Pezizomycotina</taxon>
        <taxon>Sordariomycetes</taxon>
        <taxon>Sordariomycetidae</taxon>
        <taxon>Sordariales</taxon>
        <taxon>Chaetomiaceae</taxon>
        <taxon>Achaetomium</taxon>
    </lineage>
</organism>
<protein>
    <submittedName>
        <fullName evidence="1">Uncharacterized protein</fullName>
    </submittedName>
</protein>
<reference evidence="1" key="2">
    <citation type="submission" date="2023-05" db="EMBL/GenBank/DDBJ databases">
        <authorList>
            <consortium name="Lawrence Berkeley National Laboratory"/>
            <person name="Steindorff A."/>
            <person name="Hensen N."/>
            <person name="Bonometti L."/>
            <person name="Westerberg I."/>
            <person name="Brannstrom I.O."/>
            <person name="Guillou S."/>
            <person name="Cros-Aarteil S."/>
            <person name="Calhoun S."/>
            <person name="Haridas S."/>
            <person name="Kuo A."/>
            <person name="Mondo S."/>
            <person name="Pangilinan J."/>
            <person name="Riley R."/>
            <person name="Labutti K."/>
            <person name="Andreopoulos B."/>
            <person name="Lipzen A."/>
            <person name="Chen C."/>
            <person name="Yanf M."/>
            <person name="Daum C."/>
            <person name="Ng V."/>
            <person name="Clum A."/>
            <person name="Ohm R."/>
            <person name="Martin F."/>
            <person name="Silar P."/>
            <person name="Natvig D."/>
            <person name="Lalanne C."/>
            <person name="Gautier V."/>
            <person name="Ament-Velasquez S.L."/>
            <person name="Kruys A."/>
            <person name="Hutchinson M.I."/>
            <person name="Powell A.J."/>
            <person name="Barry K."/>
            <person name="Miller A.N."/>
            <person name="Grigoriev I.V."/>
            <person name="Debuchy R."/>
            <person name="Gladieux P."/>
            <person name="Thoren M.H."/>
            <person name="Johannesson H."/>
        </authorList>
    </citation>
    <scope>NUCLEOTIDE SEQUENCE</scope>
    <source>
        <strain evidence="1">CBS 532.94</strain>
    </source>
</reference>
<name>A0AAN7HBV8_9PEZI</name>
<proteinExistence type="predicted"/>
<comment type="caution">
    <text evidence="1">The sequence shown here is derived from an EMBL/GenBank/DDBJ whole genome shotgun (WGS) entry which is preliminary data.</text>
</comment>
<accession>A0AAN7HBV8</accession>
<feature type="non-terminal residue" evidence="1">
    <location>
        <position position="1"/>
    </location>
</feature>
<reference evidence="1" key="1">
    <citation type="journal article" date="2023" name="Mol. Phylogenet. Evol.">
        <title>Genome-scale phylogeny and comparative genomics of the fungal order Sordariales.</title>
        <authorList>
            <person name="Hensen N."/>
            <person name="Bonometti L."/>
            <person name="Westerberg I."/>
            <person name="Brannstrom I.O."/>
            <person name="Guillou S."/>
            <person name="Cros-Aarteil S."/>
            <person name="Calhoun S."/>
            <person name="Haridas S."/>
            <person name="Kuo A."/>
            <person name="Mondo S."/>
            <person name="Pangilinan J."/>
            <person name="Riley R."/>
            <person name="LaButti K."/>
            <person name="Andreopoulos B."/>
            <person name="Lipzen A."/>
            <person name="Chen C."/>
            <person name="Yan M."/>
            <person name="Daum C."/>
            <person name="Ng V."/>
            <person name="Clum A."/>
            <person name="Steindorff A."/>
            <person name="Ohm R.A."/>
            <person name="Martin F."/>
            <person name="Silar P."/>
            <person name="Natvig D.O."/>
            <person name="Lalanne C."/>
            <person name="Gautier V."/>
            <person name="Ament-Velasquez S.L."/>
            <person name="Kruys A."/>
            <person name="Hutchinson M.I."/>
            <person name="Powell A.J."/>
            <person name="Barry K."/>
            <person name="Miller A.N."/>
            <person name="Grigoriev I.V."/>
            <person name="Debuchy R."/>
            <person name="Gladieux P."/>
            <person name="Hiltunen Thoren M."/>
            <person name="Johannesson H."/>
        </authorList>
    </citation>
    <scope>NUCLEOTIDE SEQUENCE</scope>
    <source>
        <strain evidence="1">CBS 532.94</strain>
    </source>
</reference>
<evidence type="ECO:0000313" key="2">
    <source>
        <dbReference type="Proteomes" id="UP001303760"/>
    </source>
</evidence>
<evidence type="ECO:0000313" key="1">
    <source>
        <dbReference type="EMBL" id="KAK4239102.1"/>
    </source>
</evidence>
<sequence length="98" mass="10563">PWVSQDLSSRPYPSRAELSDPTFCGGTSRYASGATGALDNSCAAHYWLEPSVVRRQSGHWAAYSGPVWPSVGPLEVTCSRHQARPDCLTVGSARLTRA</sequence>
<dbReference type="EMBL" id="MU860073">
    <property type="protein sequence ID" value="KAK4239102.1"/>
    <property type="molecule type" value="Genomic_DNA"/>
</dbReference>
<dbReference type="Proteomes" id="UP001303760">
    <property type="component" value="Unassembled WGS sequence"/>
</dbReference>
<gene>
    <name evidence="1" type="ORF">C8A03DRAFT_14484</name>
</gene>
<keyword evidence="2" id="KW-1185">Reference proteome</keyword>